<sequence length="185" mass="20795">MAASSWTSTLYPSDLFVEACGAIVFDTSKYPEEVCLLYDLEDDEWLLPKGRRNCNETRQAAAIREVREETGYGIHLRPVTLATRAPLQREAANVADVPRTYDGLTEPFILDVRDLGQGKGVKLVWWFVAEVDGMVGEGEAQFEAQFVRYDEAVQRLTFQKDREVLARAIQVVERPEHSNGVAGTN</sequence>
<dbReference type="PROSITE" id="PS00893">
    <property type="entry name" value="NUDIX_BOX"/>
    <property type="match status" value="1"/>
</dbReference>
<evidence type="ECO:0000313" key="4">
    <source>
        <dbReference type="Proteomes" id="UP001295740"/>
    </source>
</evidence>
<keyword evidence="1" id="KW-0378">Hydrolase</keyword>
<dbReference type="Gene3D" id="3.90.79.10">
    <property type="entry name" value="Nucleoside Triphosphate Pyrophosphohydrolase"/>
    <property type="match status" value="1"/>
</dbReference>
<dbReference type="Pfam" id="PF00293">
    <property type="entry name" value="NUDIX"/>
    <property type="match status" value="1"/>
</dbReference>
<keyword evidence="4" id="KW-1185">Reference proteome</keyword>
<accession>A0AAI8YG58</accession>
<dbReference type="AlphaFoldDB" id="A0AAI8YG58"/>
<dbReference type="PROSITE" id="PS51462">
    <property type="entry name" value="NUDIX"/>
    <property type="match status" value="1"/>
</dbReference>
<dbReference type="GO" id="GO:0006167">
    <property type="term" value="P:AMP biosynthetic process"/>
    <property type="evidence" value="ECO:0007669"/>
    <property type="project" value="TreeGrafter"/>
</dbReference>
<dbReference type="Proteomes" id="UP001295740">
    <property type="component" value="Unassembled WGS sequence"/>
</dbReference>
<proteinExistence type="predicted"/>
<evidence type="ECO:0000256" key="1">
    <source>
        <dbReference type="ARBA" id="ARBA00022801"/>
    </source>
</evidence>
<reference evidence="3" key="1">
    <citation type="submission" date="2023-10" db="EMBL/GenBank/DDBJ databases">
        <authorList>
            <person name="Hackl T."/>
        </authorList>
    </citation>
    <scope>NUCLEOTIDE SEQUENCE</scope>
</reference>
<dbReference type="PANTHER" id="PTHR21340">
    <property type="entry name" value="DIADENOSINE 5,5-P1,P4-TETRAPHOSPHATE PYROPHOSPHOHYDROLASE MUTT"/>
    <property type="match status" value="1"/>
</dbReference>
<dbReference type="EMBL" id="CAUWAG010000006">
    <property type="protein sequence ID" value="CAJ2503629.1"/>
    <property type="molecule type" value="Genomic_DNA"/>
</dbReference>
<organism evidence="3 4">
    <name type="scientific">Anthostomella pinea</name>
    <dbReference type="NCBI Taxonomy" id="933095"/>
    <lineage>
        <taxon>Eukaryota</taxon>
        <taxon>Fungi</taxon>
        <taxon>Dikarya</taxon>
        <taxon>Ascomycota</taxon>
        <taxon>Pezizomycotina</taxon>
        <taxon>Sordariomycetes</taxon>
        <taxon>Xylariomycetidae</taxon>
        <taxon>Xylariales</taxon>
        <taxon>Xylariaceae</taxon>
        <taxon>Anthostomella</taxon>
    </lineage>
</organism>
<dbReference type="InterPro" id="IPR020084">
    <property type="entry name" value="NUDIX_hydrolase_CS"/>
</dbReference>
<name>A0AAI8YG58_9PEZI</name>
<dbReference type="InterPro" id="IPR015797">
    <property type="entry name" value="NUDIX_hydrolase-like_dom_sf"/>
</dbReference>
<evidence type="ECO:0000313" key="3">
    <source>
        <dbReference type="EMBL" id="CAJ2503629.1"/>
    </source>
</evidence>
<dbReference type="SUPFAM" id="SSF55811">
    <property type="entry name" value="Nudix"/>
    <property type="match status" value="1"/>
</dbReference>
<feature type="domain" description="Nudix hydrolase" evidence="2">
    <location>
        <begin position="15"/>
        <end position="169"/>
    </location>
</feature>
<dbReference type="InterPro" id="IPR000086">
    <property type="entry name" value="NUDIX_hydrolase_dom"/>
</dbReference>
<comment type="caution">
    <text evidence="3">The sequence shown here is derived from an EMBL/GenBank/DDBJ whole genome shotgun (WGS) entry which is preliminary data.</text>
</comment>
<dbReference type="PANTHER" id="PTHR21340:SF0">
    <property type="entry name" value="BIS(5'-NUCLEOSYL)-TETRAPHOSPHATASE [ASYMMETRICAL]"/>
    <property type="match status" value="1"/>
</dbReference>
<dbReference type="InterPro" id="IPR051325">
    <property type="entry name" value="Nudix_hydrolase_domain"/>
</dbReference>
<dbReference type="GO" id="GO:0006754">
    <property type="term" value="P:ATP biosynthetic process"/>
    <property type="evidence" value="ECO:0007669"/>
    <property type="project" value="TreeGrafter"/>
</dbReference>
<protein>
    <submittedName>
        <fullName evidence="3">Uu.00g110230.m01.CDS01</fullName>
    </submittedName>
</protein>
<gene>
    <name evidence="3" type="ORF">KHLLAP_LOCUS4097</name>
</gene>
<evidence type="ECO:0000259" key="2">
    <source>
        <dbReference type="PROSITE" id="PS51462"/>
    </source>
</evidence>
<dbReference type="GO" id="GO:0004081">
    <property type="term" value="F:bis(5'-nucleosyl)-tetraphosphatase (asymmetrical) activity"/>
    <property type="evidence" value="ECO:0007669"/>
    <property type="project" value="TreeGrafter"/>
</dbReference>